<protein>
    <recommendedName>
        <fullName evidence="4">Bacteriocin-like WGxF protein</fullName>
    </recommendedName>
</protein>
<name>A0A243CRX0_BACTU</name>
<dbReference type="EMBL" id="NFDQ01000076">
    <property type="protein sequence ID" value="OTY70802.1"/>
    <property type="molecule type" value="Genomic_DNA"/>
</dbReference>
<dbReference type="Proteomes" id="UP000194911">
    <property type="component" value="Unassembled WGS sequence"/>
</dbReference>
<feature type="transmembrane region" description="Helical" evidence="1">
    <location>
        <begin position="7"/>
        <end position="25"/>
    </location>
</feature>
<dbReference type="RefSeq" id="WP_080548976.1">
    <property type="nucleotide sequence ID" value="NZ_NFDQ01000076.1"/>
</dbReference>
<dbReference type="AlphaFoldDB" id="A0A243CRX0"/>
<organism evidence="2 3">
    <name type="scientific">Bacillus thuringiensis serovar vazensis</name>
    <dbReference type="NCBI Taxonomy" id="180867"/>
    <lineage>
        <taxon>Bacteria</taxon>
        <taxon>Bacillati</taxon>
        <taxon>Bacillota</taxon>
        <taxon>Bacilli</taxon>
        <taxon>Bacillales</taxon>
        <taxon>Bacillaceae</taxon>
        <taxon>Bacillus</taxon>
        <taxon>Bacillus cereus group</taxon>
    </lineage>
</organism>
<keyword evidence="1" id="KW-0812">Transmembrane</keyword>
<keyword evidence="1" id="KW-0472">Membrane</keyword>
<sequence length="63" mass="7378">MKIVGLTLINCILILFTVLIHKIVYRVLLLGYASLTMYWLTFITIFFLLNLLTNIVFLKDSNR</sequence>
<gene>
    <name evidence="2" type="ORF">BK749_21730</name>
</gene>
<dbReference type="NCBIfam" id="NF037932">
    <property type="entry name" value="ocin_sys_WGxF"/>
    <property type="match status" value="1"/>
</dbReference>
<evidence type="ECO:0000313" key="3">
    <source>
        <dbReference type="Proteomes" id="UP000194911"/>
    </source>
</evidence>
<reference evidence="2 3" key="1">
    <citation type="submission" date="2016-10" db="EMBL/GenBank/DDBJ databases">
        <title>Comparative genomics of Bacillus thuringiensis reveals a path to pathogens against multiple invertebrate hosts.</title>
        <authorList>
            <person name="Zheng J."/>
            <person name="Gao Q."/>
            <person name="Liu H."/>
            <person name="Peng D."/>
            <person name="Ruan L."/>
            <person name="Sun M."/>
        </authorList>
    </citation>
    <scope>NUCLEOTIDE SEQUENCE [LARGE SCALE GENOMIC DNA]</scope>
    <source>
        <strain evidence="2">BGSC 4CE1</strain>
    </source>
</reference>
<evidence type="ECO:0000313" key="2">
    <source>
        <dbReference type="EMBL" id="OTY70802.1"/>
    </source>
</evidence>
<feature type="transmembrane region" description="Helical" evidence="1">
    <location>
        <begin position="37"/>
        <end position="58"/>
    </location>
</feature>
<keyword evidence="1" id="KW-1133">Transmembrane helix</keyword>
<proteinExistence type="predicted"/>
<evidence type="ECO:0008006" key="4">
    <source>
        <dbReference type="Google" id="ProtNLM"/>
    </source>
</evidence>
<comment type="caution">
    <text evidence="2">The sequence shown here is derived from an EMBL/GenBank/DDBJ whole genome shotgun (WGS) entry which is preliminary data.</text>
</comment>
<evidence type="ECO:0000256" key="1">
    <source>
        <dbReference type="SAM" id="Phobius"/>
    </source>
</evidence>
<accession>A0A243CRX0</accession>